<dbReference type="Pfam" id="PF07451">
    <property type="entry name" value="SpoVAD"/>
    <property type="match status" value="1"/>
</dbReference>
<dbReference type="PIRSF" id="PIRSF011570">
    <property type="entry name" value="SpoVAD"/>
    <property type="match status" value="1"/>
</dbReference>
<organism evidence="1 2">
    <name type="scientific">Amphibacillus indicireducens</name>
    <dbReference type="NCBI Taxonomy" id="1076330"/>
    <lineage>
        <taxon>Bacteria</taxon>
        <taxon>Bacillati</taxon>
        <taxon>Bacillota</taxon>
        <taxon>Bacilli</taxon>
        <taxon>Bacillales</taxon>
        <taxon>Bacillaceae</taxon>
        <taxon>Amphibacillus</taxon>
    </lineage>
</organism>
<dbReference type="RefSeq" id="WP_344912023.1">
    <property type="nucleotide sequence ID" value="NZ_BAABDL010000085.1"/>
</dbReference>
<dbReference type="Gene3D" id="3.40.47.40">
    <property type="entry name" value="Stage V sporulation protein AD"/>
    <property type="match status" value="1"/>
</dbReference>
<evidence type="ECO:0000313" key="1">
    <source>
        <dbReference type="EMBL" id="GAA4071176.1"/>
    </source>
</evidence>
<dbReference type="InterPro" id="IPR010894">
    <property type="entry name" value="SpoVAD"/>
</dbReference>
<dbReference type="EMBL" id="BAABDL010000085">
    <property type="protein sequence ID" value="GAA4071176.1"/>
    <property type="molecule type" value="Genomic_DNA"/>
</dbReference>
<accession>A0ABP7VNK3</accession>
<dbReference type="NCBIfam" id="NF006160">
    <property type="entry name" value="PRK08304.1"/>
    <property type="match status" value="1"/>
</dbReference>
<proteinExistence type="predicted"/>
<dbReference type="Proteomes" id="UP001501734">
    <property type="component" value="Unassembled WGS sequence"/>
</dbReference>
<protein>
    <submittedName>
        <fullName evidence="1">Stage V sporulation protein AD</fullName>
    </submittedName>
</protein>
<dbReference type="SUPFAM" id="SSF53901">
    <property type="entry name" value="Thiolase-like"/>
    <property type="match status" value="1"/>
</dbReference>
<evidence type="ECO:0000313" key="2">
    <source>
        <dbReference type="Proteomes" id="UP001501734"/>
    </source>
</evidence>
<dbReference type="InterPro" id="IPR016039">
    <property type="entry name" value="Thiolase-like"/>
</dbReference>
<name>A0ABP7VNK3_9BACI</name>
<dbReference type="NCBIfam" id="NF009069">
    <property type="entry name" value="PRK12404.1"/>
    <property type="match status" value="1"/>
</dbReference>
<keyword evidence="2" id="KW-1185">Reference proteome</keyword>
<dbReference type="InterPro" id="IPR038369">
    <property type="entry name" value="SpoVAD_sf"/>
</dbReference>
<sequence>MIIGKQSWIFANKPVISSAATVTGPFEGLGKLAQEIDLIHKDLYINQPTYEQAHQQLIEDATKLTVQKANLRFQDINFFISGDLINQMTPTNFAARTHKIPFIGSFNACATSAGSLALAGLIINNNGANHVITGSASHNAAVEKQFRYPTEYGAQKPPTAQWTVTGAGFGIVSQTGSGPVITSATIGRVIDLNQSDPFNMGAAMAPAAADTIMNHLNDLQLSIDHYDIIVTGDLGTIGRDLLIDLLRKEQIDIQEDKLIDAGLSIYTSDQNVFSGGSGTGCSALYLYSHLFNRLKNNELRNILFVATGALLSPLSTLQNQSIPVIAHAVVIESEGN</sequence>
<reference evidence="2" key="1">
    <citation type="journal article" date="2019" name="Int. J. Syst. Evol. Microbiol.">
        <title>The Global Catalogue of Microorganisms (GCM) 10K type strain sequencing project: providing services to taxonomists for standard genome sequencing and annotation.</title>
        <authorList>
            <consortium name="The Broad Institute Genomics Platform"/>
            <consortium name="The Broad Institute Genome Sequencing Center for Infectious Disease"/>
            <person name="Wu L."/>
            <person name="Ma J."/>
        </authorList>
    </citation>
    <scope>NUCLEOTIDE SEQUENCE [LARGE SCALE GENOMIC DNA]</scope>
    <source>
        <strain evidence="2">JCM 17250</strain>
    </source>
</reference>
<comment type="caution">
    <text evidence="1">The sequence shown here is derived from an EMBL/GenBank/DDBJ whole genome shotgun (WGS) entry which is preliminary data.</text>
</comment>
<gene>
    <name evidence="1" type="primary">spoVAD</name>
    <name evidence="1" type="ORF">GCM10022410_16030</name>
</gene>
<dbReference type="NCBIfam" id="TIGR02845">
    <property type="entry name" value="spore_V_AD"/>
    <property type="match status" value="1"/>
</dbReference>